<keyword evidence="4" id="KW-1185">Reference proteome</keyword>
<evidence type="ECO:0000313" key="3">
    <source>
        <dbReference type="Ensembl" id="ENSEBUP00000012814.1"/>
    </source>
</evidence>
<evidence type="ECO:0000313" key="4">
    <source>
        <dbReference type="Proteomes" id="UP000694388"/>
    </source>
</evidence>
<proteinExistence type="predicted"/>
<dbReference type="Ensembl" id="ENSEBUT00000013390.1">
    <property type="protein sequence ID" value="ENSEBUP00000012814.1"/>
    <property type="gene ID" value="ENSEBUG00000008131.1"/>
</dbReference>
<feature type="domain" description="Transmembrane protein TMEM132 N-terminal" evidence="1">
    <location>
        <begin position="45"/>
        <end position="104"/>
    </location>
</feature>
<dbReference type="PANTHER" id="PTHR13388">
    <property type="entry name" value="DETONATOR, ISOFORM E"/>
    <property type="match status" value="1"/>
</dbReference>
<reference evidence="3" key="1">
    <citation type="submission" date="2025-08" db="UniProtKB">
        <authorList>
            <consortium name="Ensembl"/>
        </authorList>
    </citation>
    <scope>IDENTIFICATION</scope>
</reference>
<dbReference type="Pfam" id="PF23481">
    <property type="entry name" value="Ig_TMEM132_2nd"/>
    <property type="match status" value="1"/>
</dbReference>
<dbReference type="Pfam" id="PF15705">
    <property type="entry name" value="TMEM132_N"/>
    <property type="match status" value="1"/>
</dbReference>
<dbReference type="Proteomes" id="UP000694388">
    <property type="component" value="Unplaced"/>
</dbReference>
<accession>A0A8C4QBA2</accession>
<protein>
    <submittedName>
        <fullName evidence="3">Uncharacterized protein</fullName>
    </submittedName>
</protein>
<dbReference type="InterPro" id="IPR055422">
    <property type="entry name" value="Ig_TMEM132_2nd"/>
</dbReference>
<dbReference type="PANTHER" id="PTHR13388:SF11">
    <property type="entry name" value="DETONATOR, ISOFORM E"/>
    <property type="match status" value="1"/>
</dbReference>
<feature type="domain" description="Transmembrane protein TMEM132 second Ig-like" evidence="2">
    <location>
        <begin position="124"/>
        <end position="223"/>
    </location>
</feature>
<sequence length="321" mass="35821">MEKMVSVCLMAQWTDYSNISTGTLAFFTFHLDNHHLRAAQLHLPVSYQLLDTKMAFLLRLLNHNEPINQSLISHEQPFTILTGGKRPAVRASVGPFSSLQLVPSSRETWQSEHSFATNEYPRSLGAFILEENVFSQHPELRVLFHLTAGEAGPIEASCVFLMAIHGTEFVRTSCRPSGHTEACLAQLTLPQYWFEHSGLVATNPGSQPSEVEVYYLAQEGLEGNDKVSHALEDCTHSLQNLPQSTGHDSWTSLGRALLLRGRAPEPFIIVKLGHGLVAHIPYHPSNTQEVFMISIITSSNSSIDQFTLSNRPRQPPSYFLF</sequence>
<dbReference type="GeneTree" id="ENSGT00940000158942"/>
<name>A0A8C4QBA2_EPTBU</name>
<organism evidence="3 4">
    <name type="scientific">Eptatretus burgeri</name>
    <name type="common">Inshore hagfish</name>
    <dbReference type="NCBI Taxonomy" id="7764"/>
    <lineage>
        <taxon>Eukaryota</taxon>
        <taxon>Metazoa</taxon>
        <taxon>Chordata</taxon>
        <taxon>Craniata</taxon>
        <taxon>Vertebrata</taxon>
        <taxon>Cyclostomata</taxon>
        <taxon>Myxini</taxon>
        <taxon>Myxiniformes</taxon>
        <taxon>Myxinidae</taxon>
        <taxon>Eptatretinae</taxon>
        <taxon>Eptatretus</taxon>
    </lineage>
</organism>
<dbReference type="InterPro" id="IPR031435">
    <property type="entry name" value="TMEM132_N"/>
</dbReference>
<reference evidence="3" key="2">
    <citation type="submission" date="2025-09" db="UniProtKB">
        <authorList>
            <consortium name="Ensembl"/>
        </authorList>
    </citation>
    <scope>IDENTIFICATION</scope>
</reference>
<dbReference type="AlphaFoldDB" id="A0A8C4QBA2"/>
<dbReference type="InterPro" id="IPR026307">
    <property type="entry name" value="TMEM132"/>
</dbReference>
<evidence type="ECO:0000259" key="1">
    <source>
        <dbReference type="Pfam" id="PF15705"/>
    </source>
</evidence>
<evidence type="ECO:0000259" key="2">
    <source>
        <dbReference type="Pfam" id="PF23481"/>
    </source>
</evidence>